<feature type="binding site" evidence="8">
    <location>
        <position position="111"/>
    </location>
    <ligand>
        <name>substrate</name>
    </ligand>
</feature>
<organism evidence="13 14">
    <name type="scientific">Pyrinomonas methylaliphatogenes</name>
    <dbReference type="NCBI Taxonomy" id="454194"/>
    <lineage>
        <taxon>Bacteria</taxon>
        <taxon>Pseudomonadati</taxon>
        <taxon>Acidobacteriota</taxon>
        <taxon>Blastocatellia</taxon>
        <taxon>Blastocatellales</taxon>
        <taxon>Pyrinomonadaceae</taxon>
        <taxon>Pyrinomonas</taxon>
    </lineage>
</organism>
<dbReference type="InterPro" id="IPR016188">
    <property type="entry name" value="PurM-like_N"/>
</dbReference>
<dbReference type="CDD" id="cd02204">
    <property type="entry name" value="PurL_repeat2"/>
    <property type="match status" value="1"/>
</dbReference>
<name>A0A0B6X2C2_9BACT</name>
<evidence type="ECO:0000256" key="5">
    <source>
        <dbReference type="ARBA" id="ARBA00022755"/>
    </source>
</evidence>
<feature type="binding site" evidence="8">
    <location>
        <position position="517"/>
    </location>
    <ligand>
        <name>ATP</name>
        <dbReference type="ChEBI" id="CHEBI:30616"/>
    </ligand>
</feature>
<comment type="pathway">
    <text evidence="8">Purine metabolism; IMP biosynthesis via de novo pathway; 5-amino-1-(5-phospho-D-ribosyl)imidazole from N(2)-formyl-N(1)-(5-phospho-D-ribosyl)glycinamide: step 1/2.</text>
</comment>
<feature type="binding site" evidence="8">
    <location>
        <position position="86"/>
    </location>
    <ligand>
        <name>ATP</name>
        <dbReference type="ChEBI" id="CHEBI:30616"/>
    </ligand>
</feature>
<dbReference type="InterPro" id="IPR036676">
    <property type="entry name" value="PurM-like_C_sf"/>
</dbReference>
<evidence type="ECO:0000256" key="6">
    <source>
        <dbReference type="ARBA" id="ARBA00022840"/>
    </source>
</evidence>
<dbReference type="NCBIfam" id="NF002290">
    <property type="entry name" value="PRK01213.1"/>
    <property type="match status" value="1"/>
</dbReference>
<evidence type="ECO:0000313" key="14">
    <source>
        <dbReference type="Proteomes" id="UP000031518"/>
    </source>
</evidence>
<evidence type="ECO:0000256" key="7">
    <source>
        <dbReference type="ARBA" id="ARBA00022842"/>
    </source>
</evidence>
<feature type="domain" description="Phosphoribosylformylglycinamidine synthase linker" evidence="12">
    <location>
        <begin position="12"/>
        <end position="48"/>
    </location>
</feature>
<dbReference type="EC" id="6.3.5.3" evidence="8"/>
<dbReference type="GO" id="GO:0005737">
    <property type="term" value="C:cytoplasm"/>
    <property type="evidence" value="ECO:0007669"/>
    <property type="project" value="UniProtKB-SubCell"/>
</dbReference>
<dbReference type="Pfam" id="PF02769">
    <property type="entry name" value="AIRS_C"/>
    <property type="match status" value="2"/>
</dbReference>
<dbReference type="FunFam" id="3.30.1330.10:FF:000004">
    <property type="entry name" value="Phosphoribosylformylglycinamidine synthase subunit PurL"/>
    <property type="match status" value="1"/>
</dbReference>
<feature type="domain" description="PurM-like C-terminal" evidence="11">
    <location>
        <begin position="201"/>
        <end position="355"/>
    </location>
</feature>
<dbReference type="PANTHER" id="PTHR43555">
    <property type="entry name" value="PHOSPHORIBOSYLFORMYLGLYCINAMIDINE SYNTHASE SUBUNIT PURL"/>
    <property type="match status" value="1"/>
</dbReference>
<keyword evidence="6 8" id="KW-0067">ATP-binding</keyword>
<dbReference type="Proteomes" id="UP000031518">
    <property type="component" value="Unassembled WGS sequence"/>
</dbReference>
<dbReference type="InterPro" id="IPR036921">
    <property type="entry name" value="PurM-like_N_sf"/>
</dbReference>
<dbReference type="InterPro" id="IPR010074">
    <property type="entry name" value="PRibForGlyAmidine_synth_PurL"/>
</dbReference>
<dbReference type="UniPathway" id="UPA00074">
    <property type="reaction ID" value="UER00128"/>
</dbReference>
<feature type="active site" description="Proton acceptor" evidence="8">
    <location>
        <position position="90"/>
    </location>
</feature>
<dbReference type="CDD" id="cd02203">
    <property type="entry name" value="PurL_repeat1"/>
    <property type="match status" value="1"/>
</dbReference>
<evidence type="ECO:0000259" key="12">
    <source>
        <dbReference type="Pfam" id="PF18072"/>
    </source>
</evidence>
<feature type="binding site" evidence="8">
    <location>
        <position position="88"/>
    </location>
    <ligand>
        <name>Mg(2+)</name>
        <dbReference type="ChEBI" id="CHEBI:18420"/>
        <label>1</label>
    </ligand>
</feature>
<sequence>MNVTPEVIAAHNLTDEEYERIRSLLGREPNLVELGIFSVMWSEHCSYKSSRVHLKRLPTAGERVIVPPGENAGVVDVGDGWCAAFKIESHNHPSFIEPFQGAATGVGGILRDVFTMGARPVAAMNSLRFGRLDHPEYGRRNRALFAGVVAGIAHYGNCFGVATVGGEVFFDDVYNFNPLVNAFALGLVRRDQIFFARASGIGNPVLYVGAKTGRDGIHGATMASAEFDEEALSKRPTVQVGDPFLEKLLLEACLEAMRSGAVAGIQDMGAAGLTSSSCEMAARAGTGIELDLDLVPQREQGMNAYEIMLSESQERMLLVAHKGREREVIDIFRKWELDAVVIGRVTDTKRLVVRHHGEVVADIPVTALTDDAPRYQRPLRPPAGRDEDRMARAQESFAETATRAEGAQSIEEVIRSEEAAGIDYNEALEKLLASPNIASKEWVFEQYDHMVRTNTVVLPGADAAVIRIKETRRALAMSLDGNGRLCAADPREGAKLVVAEAARNVVCVGARPIAITNCLNFASPERPEVMWSFSEVIDGMAEACRELRTPVVSGNVSFYNETEGRGIWPTPVVGMVGLIEDVRRVIQPGFKKAGEIIALLGETRDDLALSEYAATVLKIDTQRLVQQGHVPKIDWERERAVQETVLRAAEEGLLRAAHDCAEGGLAIALAEMCFSSLNREAIGAEIDLGGTLQTAARLFAETPSRIVVSFDEAVLGRMEEIAAELRCPLTMIGRVGGQLLRISVDGQEVIARDVRELEKIWRSAIKDAMRMETLVGAAE</sequence>
<dbReference type="NCBIfam" id="TIGR01736">
    <property type="entry name" value="FGAM_synth_II"/>
    <property type="match status" value="1"/>
</dbReference>
<dbReference type="GO" id="GO:0006189">
    <property type="term" value="P:'de novo' IMP biosynthetic process"/>
    <property type="evidence" value="ECO:0007669"/>
    <property type="project" value="UniProtKB-UniRule"/>
</dbReference>
<accession>A0A0B6X2C2</accession>
<feature type="binding site" evidence="8">
    <location>
        <position position="557"/>
    </location>
    <ligand>
        <name>substrate</name>
    </ligand>
</feature>
<keyword evidence="14" id="KW-1185">Reference proteome</keyword>
<evidence type="ECO:0000259" key="11">
    <source>
        <dbReference type="Pfam" id="PF02769"/>
    </source>
</evidence>
<dbReference type="AlphaFoldDB" id="A0A0B6X2C2"/>
<evidence type="ECO:0000256" key="2">
    <source>
        <dbReference type="ARBA" id="ARBA00022598"/>
    </source>
</evidence>
<dbReference type="SUPFAM" id="SSF55326">
    <property type="entry name" value="PurM N-terminal domain-like"/>
    <property type="match status" value="2"/>
</dbReference>
<keyword evidence="1 8" id="KW-0963">Cytoplasm</keyword>
<comment type="subcellular location">
    <subcellularLocation>
        <location evidence="8">Cytoplasm</location>
    </subcellularLocation>
</comment>
<dbReference type="Pfam" id="PF00586">
    <property type="entry name" value="AIRS"/>
    <property type="match status" value="2"/>
</dbReference>
<feature type="binding site" evidence="8">
    <location>
        <begin position="311"/>
        <end position="313"/>
    </location>
    <ligand>
        <name>substrate</name>
    </ligand>
</feature>
<evidence type="ECO:0000256" key="3">
    <source>
        <dbReference type="ARBA" id="ARBA00022723"/>
    </source>
</evidence>
<comment type="catalytic activity">
    <reaction evidence="8">
        <text>N(2)-formyl-N(1)-(5-phospho-beta-D-ribosyl)glycinamide + L-glutamine + ATP + H2O = 2-formamido-N(1)-(5-O-phospho-beta-D-ribosyl)acetamidine + L-glutamate + ADP + phosphate + H(+)</text>
        <dbReference type="Rhea" id="RHEA:17129"/>
        <dbReference type="ChEBI" id="CHEBI:15377"/>
        <dbReference type="ChEBI" id="CHEBI:15378"/>
        <dbReference type="ChEBI" id="CHEBI:29985"/>
        <dbReference type="ChEBI" id="CHEBI:30616"/>
        <dbReference type="ChEBI" id="CHEBI:43474"/>
        <dbReference type="ChEBI" id="CHEBI:58359"/>
        <dbReference type="ChEBI" id="CHEBI:147286"/>
        <dbReference type="ChEBI" id="CHEBI:147287"/>
        <dbReference type="ChEBI" id="CHEBI:456216"/>
        <dbReference type="EC" id="6.3.5.3"/>
    </reaction>
</comment>
<dbReference type="Gene3D" id="3.30.1330.10">
    <property type="entry name" value="PurM-like, N-terminal domain"/>
    <property type="match status" value="2"/>
</dbReference>
<evidence type="ECO:0000256" key="4">
    <source>
        <dbReference type="ARBA" id="ARBA00022741"/>
    </source>
</evidence>
<reference evidence="13 14" key="1">
    <citation type="submission" date="2013-12" db="EMBL/GenBank/DDBJ databases">
        <authorList>
            <person name="Stott M."/>
        </authorList>
    </citation>
    <scope>NUCLEOTIDE SEQUENCE [LARGE SCALE GENOMIC DNA]</scope>
    <source>
        <strain evidence="13 14">K22</strain>
    </source>
</reference>
<dbReference type="InterPro" id="IPR041609">
    <property type="entry name" value="PurL_linker"/>
</dbReference>
<keyword evidence="3 8" id="KW-0479">Metal-binding</keyword>
<evidence type="ECO:0000256" key="9">
    <source>
        <dbReference type="SAM" id="MobiDB-lite"/>
    </source>
</evidence>
<dbReference type="PIRSF" id="PIRSF001587">
    <property type="entry name" value="FGAM_synthase_II"/>
    <property type="match status" value="1"/>
</dbReference>
<comment type="similarity">
    <text evidence="8">Belongs to the FGAMS family.</text>
</comment>
<dbReference type="SUPFAM" id="SSF56042">
    <property type="entry name" value="PurM C-terminal domain-like"/>
    <property type="match status" value="2"/>
</dbReference>
<dbReference type="GO" id="GO:0000287">
    <property type="term" value="F:magnesium ion binding"/>
    <property type="evidence" value="ECO:0007669"/>
    <property type="project" value="UniProtKB-UniRule"/>
</dbReference>
<gene>
    <name evidence="8" type="primary">purL</name>
    <name evidence="13" type="ORF">PYK22_03151</name>
</gene>
<feature type="active site" evidence="8">
    <location>
        <position position="44"/>
    </location>
</feature>
<dbReference type="GO" id="GO:0004642">
    <property type="term" value="F:phosphoribosylformylglycinamidine synthase activity"/>
    <property type="evidence" value="ECO:0007669"/>
    <property type="project" value="UniProtKB-UniRule"/>
</dbReference>
<feature type="domain" description="PurM-like N-terminal" evidence="10">
    <location>
        <begin position="460"/>
        <end position="579"/>
    </location>
</feature>
<keyword evidence="7 8" id="KW-0460">Magnesium</keyword>
<dbReference type="RefSeq" id="WP_041978696.1">
    <property type="nucleotide sequence ID" value="NZ_CBXV010000008.1"/>
</dbReference>
<feature type="binding site" evidence="8">
    <location>
        <position position="555"/>
    </location>
    <ligand>
        <name>Mg(2+)</name>
        <dbReference type="ChEBI" id="CHEBI:18420"/>
        <label>1</label>
    </ligand>
</feature>
<evidence type="ECO:0000259" key="10">
    <source>
        <dbReference type="Pfam" id="PF00586"/>
    </source>
</evidence>
<feature type="region of interest" description="Disordered" evidence="9">
    <location>
        <begin position="373"/>
        <end position="402"/>
    </location>
</feature>
<proteinExistence type="inferred from homology"/>
<reference evidence="13 14" key="2">
    <citation type="submission" date="2015-01" db="EMBL/GenBank/DDBJ databases">
        <title>Complete genome sequence of Pyrinomonas methylaliphatogenes type strain K22T.</title>
        <authorList>
            <person name="Lee K.C.Y."/>
            <person name="Power J.F."/>
            <person name="Dunfield P.F."/>
            <person name="Morgan X.C."/>
            <person name="Huttenhower C."/>
            <person name="Stott M.B."/>
        </authorList>
    </citation>
    <scope>NUCLEOTIDE SEQUENCE [LARGE SCALE GENOMIC DNA]</scope>
    <source>
        <strain evidence="13 14">K22</strain>
    </source>
</reference>
<feature type="domain" description="PurM-like C-terminal" evidence="11">
    <location>
        <begin position="592"/>
        <end position="737"/>
    </location>
</feature>
<dbReference type="Pfam" id="PF18072">
    <property type="entry name" value="FGAR-AT_linker"/>
    <property type="match status" value="1"/>
</dbReference>
<comment type="subunit">
    <text evidence="8">Monomer. Part of the FGAM synthase complex composed of 1 PurL, 1 PurQ and 2 PurS subunits.</text>
</comment>
<dbReference type="Gene3D" id="3.90.650.10">
    <property type="entry name" value="PurM-like C-terminal domain"/>
    <property type="match status" value="2"/>
</dbReference>
<feature type="domain" description="PurM-like N-terminal" evidence="10">
    <location>
        <begin position="69"/>
        <end position="188"/>
    </location>
</feature>
<feature type="binding site" evidence="8">
    <location>
        <position position="239"/>
    </location>
    <ligand>
        <name>substrate</name>
    </ligand>
</feature>
<evidence type="ECO:0000256" key="8">
    <source>
        <dbReference type="HAMAP-Rule" id="MF_00420"/>
    </source>
</evidence>
<feature type="binding site" evidence="8">
    <location>
        <position position="47"/>
    </location>
    <ligand>
        <name>ATP</name>
        <dbReference type="ChEBI" id="CHEBI:30616"/>
    </ligand>
</feature>
<feature type="binding site" evidence="8">
    <location>
        <position position="554"/>
    </location>
    <ligand>
        <name>ATP</name>
        <dbReference type="ChEBI" id="CHEBI:30616"/>
    </ligand>
</feature>
<comment type="function">
    <text evidence="8">Part of the phosphoribosylformylglycinamidine synthase complex involved in the purines biosynthetic pathway. Catalyzes the ATP-dependent conversion of formylglycinamide ribonucleotide (FGAR) and glutamine to yield formylglycinamidine ribonucleotide (FGAM) and glutamate. The FGAM synthase complex is composed of three subunits. PurQ produces an ammonia molecule by converting glutamine to glutamate. PurL transfers the ammonia molecule to FGAR to form FGAM in an ATP-dependent manner. PurS interacts with PurQ and PurL and is thought to assist in the transfer of the ammonia molecule from PurQ to PurL.</text>
</comment>
<comment type="caution">
    <text evidence="8">Lacks conserved residue(s) required for the propagation of feature annotation.</text>
</comment>
<keyword evidence="4 8" id="KW-0547">Nucleotide-binding</keyword>
<protein>
    <recommendedName>
        <fullName evidence="8">Phosphoribosylformylglycinamidine synthase subunit PurL</fullName>
        <shortName evidence="8">FGAM synthase</shortName>
        <ecNumber evidence="8">6.3.5.3</ecNumber>
    </recommendedName>
    <alternativeName>
        <fullName evidence="8">Formylglycinamide ribonucleotide amidotransferase subunit II</fullName>
        <shortName evidence="8">FGAR amidotransferase II</shortName>
        <shortName evidence="8">FGAR-AT II</shortName>
    </alternativeName>
    <alternativeName>
        <fullName evidence="8">Glutamine amidotransferase PurL</fullName>
    </alternativeName>
    <alternativeName>
        <fullName evidence="8">Phosphoribosylformylglycinamidine synthase subunit II</fullName>
    </alternativeName>
</protein>
<keyword evidence="5 8" id="KW-0658">Purine biosynthesis</keyword>
<dbReference type="GO" id="GO:0005524">
    <property type="term" value="F:ATP binding"/>
    <property type="evidence" value="ECO:0007669"/>
    <property type="project" value="UniProtKB-UniRule"/>
</dbReference>
<dbReference type="PANTHER" id="PTHR43555:SF1">
    <property type="entry name" value="PHOSPHORIBOSYLFORMYLGLYCINAMIDINE SYNTHASE SUBUNIT PURL"/>
    <property type="match status" value="1"/>
</dbReference>
<dbReference type="InterPro" id="IPR010918">
    <property type="entry name" value="PurM-like_C_dom"/>
</dbReference>
<feature type="binding site" evidence="8">
    <location>
        <position position="112"/>
    </location>
    <ligand>
        <name>Mg(2+)</name>
        <dbReference type="ChEBI" id="CHEBI:18420"/>
        <label>2</label>
    </ligand>
</feature>
<evidence type="ECO:0000313" key="13">
    <source>
        <dbReference type="EMBL" id="CDM67102.1"/>
    </source>
</evidence>
<feature type="binding site" evidence="8">
    <location>
        <position position="267"/>
    </location>
    <ligand>
        <name>Mg(2+)</name>
        <dbReference type="ChEBI" id="CHEBI:18420"/>
        <label>2</label>
    </ligand>
</feature>
<feature type="compositionally biased region" description="Basic and acidic residues" evidence="9">
    <location>
        <begin position="383"/>
        <end position="392"/>
    </location>
</feature>
<keyword evidence="2 8" id="KW-0436">Ligase</keyword>
<feature type="binding site" evidence="8">
    <location>
        <begin position="89"/>
        <end position="92"/>
    </location>
    <ligand>
        <name>substrate</name>
    </ligand>
</feature>
<evidence type="ECO:0000256" key="1">
    <source>
        <dbReference type="ARBA" id="ARBA00022490"/>
    </source>
</evidence>
<dbReference type="OrthoDB" id="9804441at2"/>
<dbReference type="HAMAP" id="MF_00420">
    <property type="entry name" value="PurL_2"/>
    <property type="match status" value="1"/>
</dbReference>
<dbReference type="STRING" id="454194.PYK22_03151"/>
<dbReference type="EMBL" id="CBXV010000008">
    <property type="protein sequence ID" value="CDM67102.1"/>
    <property type="molecule type" value="Genomic_DNA"/>
</dbReference>